<sequence>MGGCASAPKTSEDDQNGDQQTANAGSTQPRDVQSADLQVPRTKALGQAHEAPPAQPSQISLQEEREAEMLSAPQAAARTQDASPLTYVDAHTQHTPSASHQAATQTQQMASPSHQATTQTQHTTAPSQQAATQTQHTPSPSQQATTTQTEHVPSPSQQATTQALHTPAAQQAAAQTEDSPAPQPQLTAVHTQTAQPELISADTQVTPRTSASGSEGSSCMSDLPEHVSLQQVLLEESQDTPPFKSLREAYAQQREQAEAQAHLQQEYQALSQQYTTLQQQQQQQQAVVATSELVHLQQQHTALQDRHSRLHQQHSSMRAAHAQLSQRVGDLRALLQSLGYLGPKAEHTNKAGGQAHGDGNDSAGGGAHESVLEDGCSPALVEQLIAACKAQHTSLVAHNAQMQQANNELEKLKMERESVQRAHDAAFDAGEAARTQVLQLQAELEDLRASASAPPVATHVHRSNAEGAQSSAHQPFPASQVPLQASLAERAHLQSRLTAALKEKENLALQMAQARAEAMQERKTLQQAAQEAATEAQALRKRLDGSEKAAADARRDAEQLAAELRSNYLVNEHTAGQTDTLLKDYAQLKERHLALLQDMDAKHNMIELLSHQFDEVEIPDVRSASSRRQGSHAHGAKHSNHVAAANGVAQNT</sequence>
<feature type="compositionally biased region" description="Low complexity" evidence="2">
    <location>
        <begin position="210"/>
        <end position="221"/>
    </location>
</feature>
<feature type="region of interest" description="Disordered" evidence="2">
    <location>
        <begin position="345"/>
        <end position="370"/>
    </location>
</feature>
<feature type="region of interest" description="Disordered" evidence="2">
    <location>
        <begin position="621"/>
        <end position="652"/>
    </location>
</feature>
<evidence type="ECO:0000256" key="2">
    <source>
        <dbReference type="SAM" id="MobiDB-lite"/>
    </source>
</evidence>
<dbReference type="AlphaFoldDB" id="A0A7S3QY73"/>
<feature type="coiled-coil region" evidence="1">
    <location>
        <begin position="395"/>
        <end position="450"/>
    </location>
</feature>
<feature type="compositionally biased region" description="Polar residues" evidence="2">
    <location>
        <begin position="184"/>
        <end position="209"/>
    </location>
</feature>
<evidence type="ECO:0000256" key="1">
    <source>
        <dbReference type="SAM" id="Coils"/>
    </source>
</evidence>
<feature type="compositionally biased region" description="Low complexity" evidence="2">
    <location>
        <begin position="95"/>
        <end position="149"/>
    </location>
</feature>
<gene>
    <name evidence="3" type="ORF">DTER00134_LOCUS11879</name>
</gene>
<feature type="compositionally biased region" description="Polar residues" evidence="2">
    <location>
        <begin position="17"/>
        <end position="31"/>
    </location>
</feature>
<dbReference type="EMBL" id="HBIP01020009">
    <property type="protein sequence ID" value="CAE0496806.1"/>
    <property type="molecule type" value="Transcribed_RNA"/>
</dbReference>
<evidence type="ECO:0000313" key="3">
    <source>
        <dbReference type="EMBL" id="CAE0496806.1"/>
    </source>
</evidence>
<protein>
    <submittedName>
        <fullName evidence="3">Uncharacterized protein</fullName>
    </submittedName>
</protein>
<proteinExistence type="predicted"/>
<feature type="region of interest" description="Disordered" evidence="2">
    <location>
        <begin position="1"/>
        <end position="222"/>
    </location>
</feature>
<reference evidence="3" key="1">
    <citation type="submission" date="2021-01" db="EMBL/GenBank/DDBJ databases">
        <authorList>
            <person name="Corre E."/>
            <person name="Pelletier E."/>
            <person name="Niang G."/>
            <person name="Scheremetjew M."/>
            <person name="Finn R."/>
            <person name="Kale V."/>
            <person name="Holt S."/>
            <person name="Cochrane G."/>
            <person name="Meng A."/>
            <person name="Brown T."/>
            <person name="Cohen L."/>
        </authorList>
    </citation>
    <scope>NUCLEOTIDE SEQUENCE</scope>
    <source>
        <strain evidence="3">CCMP1320</strain>
    </source>
</reference>
<feature type="coiled-coil region" evidence="1">
    <location>
        <begin position="490"/>
        <end position="563"/>
    </location>
</feature>
<organism evidence="3">
    <name type="scientific">Dunaliella tertiolecta</name>
    <name type="common">Green alga</name>
    <dbReference type="NCBI Taxonomy" id="3047"/>
    <lineage>
        <taxon>Eukaryota</taxon>
        <taxon>Viridiplantae</taxon>
        <taxon>Chlorophyta</taxon>
        <taxon>core chlorophytes</taxon>
        <taxon>Chlorophyceae</taxon>
        <taxon>CS clade</taxon>
        <taxon>Chlamydomonadales</taxon>
        <taxon>Dunaliellaceae</taxon>
        <taxon>Dunaliella</taxon>
    </lineage>
</organism>
<name>A0A7S3QY73_DUNTE</name>
<feature type="compositionally biased region" description="Basic residues" evidence="2">
    <location>
        <begin position="629"/>
        <end position="640"/>
    </location>
</feature>
<feature type="compositionally biased region" description="Low complexity" evidence="2">
    <location>
        <begin position="157"/>
        <end position="176"/>
    </location>
</feature>
<accession>A0A7S3QY73</accession>
<keyword evidence="1" id="KW-0175">Coiled coil</keyword>